<comment type="caution">
    <text evidence="9">The sequence shown here is derived from an EMBL/GenBank/DDBJ whole genome shotgun (WGS) entry which is preliminary data.</text>
</comment>
<evidence type="ECO:0000259" key="6">
    <source>
        <dbReference type="Pfam" id="PF01368"/>
    </source>
</evidence>
<sequence length="579" mass="63055">MPISASKRWNFIPDSDPQPVHRLTQALFIAPEIAALLVQRGIDTPEAAAAFFNPDLRQLPNPLLMRGMEQAVARLSHALSAGEKVMVLGDYDVDGITSVATVMSYLTPLFGVERLRDYIPDRYTEGYGISQKAIDFAATNGFTLIVALDCGIKAVEQVAYATSQGVDFIICDHHLPGEELPAAVAVLDPKRADCEYPYKELSGCGVGFKLMQALGEHLGLPEAPLHDLLDLATVSIAADIVPITGENRILAAHGLKRFNEDAELLRPGLAALRELATLREGPLGISSLIFGFAPRINAAGRMGDARRAVAMLLAPDQQEARYTAEVVDQMNQQRRGSDQHTTQEALDMIAGSTTLQNARATVLYKADWHQGVLGIVASRCLDQYYRPTVILTQRDGKATGSARSVAGFDVHEALESCSSLLDQFGGHRAAAGLTLKVENVPAFQRCFEEIVAKTLTTEHLVRPVEIAAVLPLSRINEEFFTELRRMEPFGPGNPNPVFASKRLLAVPNSARVVGQGHLKLRLASADAQGPAVDAIGFGLADYLPEIEQGQPFSACYTVELNEYRGQRSVQLRLLDVRWE</sequence>
<dbReference type="PANTHER" id="PTHR30255">
    <property type="entry name" value="SINGLE-STRANDED-DNA-SPECIFIC EXONUCLEASE RECJ"/>
    <property type="match status" value="1"/>
</dbReference>
<dbReference type="OrthoDB" id="9809852at2"/>
<organism evidence="9 10">
    <name type="scientific">Hymenobacter lapidarius</name>
    <dbReference type="NCBI Taxonomy" id="1908237"/>
    <lineage>
        <taxon>Bacteria</taxon>
        <taxon>Pseudomonadati</taxon>
        <taxon>Bacteroidota</taxon>
        <taxon>Cytophagia</taxon>
        <taxon>Cytophagales</taxon>
        <taxon>Hymenobacteraceae</taxon>
        <taxon>Hymenobacter</taxon>
    </lineage>
</organism>
<dbReference type="InterPro" id="IPR038763">
    <property type="entry name" value="DHH_sf"/>
</dbReference>
<dbReference type="InterPro" id="IPR041122">
    <property type="entry name" value="RecJ_OB"/>
</dbReference>
<accession>A0A1G1TB82</accession>
<dbReference type="GO" id="GO:0006310">
    <property type="term" value="P:DNA recombination"/>
    <property type="evidence" value="ECO:0007669"/>
    <property type="project" value="InterPro"/>
</dbReference>
<dbReference type="Pfam" id="PF02272">
    <property type="entry name" value="DHHA1"/>
    <property type="match status" value="1"/>
</dbReference>
<evidence type="ECO:0000256" key="3">
    <source>
        <dbReference type="ARBA" id="ARBA00022722"/>
    </source>
</evidence>
<evidence type="ECO:0000259" key="7">
    <source>
        <dbReference type="Pfam" id="PF02272"/>
    </source>
</evidence>
<dbReference type="Gene3D" id="3.90.1640.30">
    <property type="match status" value="1"/>
</dbReference>
<evidence type="ECO:0000256" key="4">
    <source>
        <dbReference type="ARBA" id="ARBA00022801"/>
    </source>
</evidence>
<dbReference type="InterPro" id="IPR001667">
    <property type="entry name" value="DDH_dom"/>
</dbReference>
<dbReference type="GO" id="GO:0003676">
    <property type="term" value="F:nucleic acid binding"/>
    <property type="evidence" value="ECO:0007669"/>
    <property type="project" value="InterPro"/>
</dbReference>
<dbReference type="GO" id="GO:0008409">
    <property type="term" value="F:5'-3' exonuclease activity"/>
    <property type="evidence" value="ECO:0007669"/>
    <property type="project" value="InterPro"/>
</dbReference>
<keyword evidence="4" id="KW-0378">Hydrolase</keyword>
<evidence type="ECO:0000256" key="5">
    <source>
        <dbReference type="ARBA" id="ARBA00022839"/>
    </source>
</evidence>
<evidence type="ECO:0000313" key="9">
    <source>
        <dbReference type="EMBL" id="OGX88117.1"/>
    </source>
</evidence>
<keyword evidence="10" id="KW-1185">Reference proteome</keyword>
<comment type="similarity">
    <text evidence="1">Belongs to the RecJ family.</text>
</comment>
<name>A0A1G1TB82_9BACT</name>
<proteinExistence type="inferred from homology"/>
<protein>
    <recommendedName>
        <fullName evidence="2">Single-stranded-DNA-specific exonuclease RecJ</fullName>
    </recommendedName>
</protein>
<dbReference type="GO" id="GO:0006281">
    <property type="term" value="P:DNA repair"/>
    <property type="evidence" value="ECO:0007669"/>
    <property type="project" value="InterPro"/>
</dbReference>
<dbReference type="Gene3D" id="3.10.310.30">
    <property type="match status" value="1"/>
</dbReference>
<reference evidence="9 10" key="1">
    <citation type="submission" date="2016-08" db="EMBL/GenBank/DDBJ databases">
        <title>Hymenobacter coccineus sp. nov., Hymenobacter lapidarius sp. nov. and Hymenobacter glacialis sp. nov., isolated from Antarctic soil.</title>
        <authorList>
            <person name="Sedlacek I."/>
            <person name="Kralova S."/>
            <person name="Kyrova K."/>
            <person name="Maslanova I."/>
            <person name="Stankova E."/>
            <person name="Vrbovska V."/>
            <person name="Nemec M."/>
            <person name="Bartak M."/>
            <person name="Svec P."/>
            <person name="Busse H.-J."/>
            <person name="Pantucek R."/>
        </authorList>
    </citation>
    <scope>NUCLEOTIDE SEQUENCE [LARGE SCALE GENOMIC DNA]</scope>
    <source>
        <strain evidence="9 10">CCM 8643</strain>
    </source>
</reference>
<feature type="domain" description="DHHA1" evidence="7">
    <location>
        <begin position="360"/>
        <end position="452"/>
    </location>
</feature>
<dbReference type="NCBIfam" id="TIGR00644">
    <property type="entry name" value="recJ"/>
    <property type="match status" value="1"/>
</dbReference>
<dbReference type="InterPro" id="IPR051673">
    <property type="entry name" value="SSDNA_exonuclease_RecJ"/>
</dbReference>
<evidence type="ECO:0000259" key="8">
    <source>
        <dbReference type="Pfam" id="PF17768"/>
    </source>
</evidence>
<dbReference type="InterPro" id="IPR003156">
    <property type="entry name" value="DHHA1_dom"/>
</dbReference>
<dbReference type="Pfam" id="PF01368">
    <property type="entry name" value="DHH"/>
    <property type="match status" value="1"/>
</dbReference>
<evidence type="ECO:0000313" key="10">
    <source>
        <dbReference type="Proteomes" id="UP000176294"/>
    </source>
</evidence>
<feature type="domain" description="DDH" evidence="6">
    <location>
        <begin position="84"/>
        <end position="233"/>
    </location>
</feature>
<keyword evidence="3" id="KW-0540">Nuclease</keyword>
<keyword evidence="5 9" id="KW-0269">Exonuclease</keyword>
<dbReference type="SUPFAM" id="SSF64182">
    <property type="entry name" value="DHH phosphoesterases"/>
    <property type="match status" value="1"/>
</dbReference>
<dbReference type="STRING" id="1908237.BEN47_09615"/>
<dbReference type="RefSeq" id="WP_070725174.1">
    <property type="nucleotide sequence ID" value="NZ_MDZB01000067.1"/>
</dbReference>
<evidence type="ECO:0000256" key="2">
    <source>
        <dbReference type="ARBA" id="ARBA00019841"/>
    </source>
</evidence>
<dbReference type="Pfam" id="PF17768">
    <property type="entry name" value="RecJ_OB"/>
    <property type="match status" value="1"/>
</dbReference>
<dbReference type="InterPro" id="IPR004610">
    <property type="entry name" value="RecJ"/>
</dbReference>
<evidence type="ECO:0000256" key="1">
    <source>
        <dbReference type="ARBA" id="ARBA00005915"/>
    </source>
</evidence>
<dbReference type="Proteomes" id="UP000176294">
    <property type="component" value="Unassembled WGS sequence"/>
</dbReference>
<gene>
    <name evidence="9" type="ORF">BEN47_09615</name>
</gene>
<dbReference type="PANTHER" id="PTHR30255:SF2">
    <property type="entry name" value="SINGLE-STRANDED-DNA-SPECIFIC EXONUCLEASE RECJ"/>
    <property type="match status" value="1"/>
</dbReference>
<feature type="domain" description="RecJ OB" evidence="8">
    <location>
        <begin position="468"/>
        <end position="575"/>
    </location>
</feature>
<dbReference type="EMBL" id="MDZB01000067">
    <property type="protein sequence ID" value="OGX88117.1"/>
    <property type="molecule type" value="Genomic_DNA"/>
</dbReference>
<dbReference type="AlphaFoldDB" id="A0A1G1TB82"/>